<evidence type="ECO:0000256" key="1">
    <source>
        <dbReference type="SAM" id="Phobius"/>
    </source>
</evidence>
<name>A0AAN6WGM9_9PEZI</name>
<feature type="transmembrane region" description="Helical" evidence="1">
    <location>
        <begin position="20"/>
        <end position="40"/>
    </location>
</feature>
<keyword evidence="1" id="KW-0472">Membrane</keyword>
<keyword evidence="3" id="KW-1185">Reference proteome</keyword>
<comment type="caution">
    <text evidence="2">The sequence shown here is derived from an EMBL/GenBank/DDBJ whole genome shotgun (WGS) entry which is preliminary data.</text>
</comment>
<protein>
    <submittedName>
        <fullName evidence="2">Uncharacterized protein</fullName>
    </submittedName>
</protein>
<feature type="transmembrane region" description="Helical" evidence="1">
    <location>
        <begin position="88"/>
        <end position="105"/>
    </location>
</feature>
<reference evidence="2" key="2">
    <citation type="submission" date="2023-05" db="EMBL/GenBank/DDBJ databases">
        <authorList>
            <consortium name="Lawrence Berkeley National Laboratory"/>
            <person name="Steindorff A."/>
            <person name="Hensen N."/>
            <person name="Bonometti L."/>
            <person name="Westerberg I."/>
            <person name="Brannstrom I.O."/>
            <person name="Guillou S."/>
            <person name="Cros-Aarteil S."/>
            <person name="Calhoun S."/>
            <person name="Haridas S."/>
            <person name="Kuo A."/>
            <person name="Mondo S."/>
            <person name="Pangilinan J."/>
            <person name="Riley R."/>
            <person name="Labutti K."/>
            <person name="Andreopoulos B."/>
            <person name="Lipzen A."/>
            <person name="Chen C."/>
            <person name="Yanf M."/>
            <person name="Daum C."/>
            <person name="Ng V."/>
            <person name="Clum A."/>
            <person name="Ohm R."/>
            <person name="Martin F."/>
            <person name="Silar P."/>
            <person name="Natvig D."/>
            <person name="Lalanne C."/>
            <person name="Gautier V."/>
            <person name="Ament-Velasquez S.L."/>
            <person name="Kruys A."/>
            <person name="Hutchinson M.I."/>
            <person name="Powell A.J."/>
            <person name="Barry K."/>
            <person name="Miller A.N."/>
            <person name="Grigoriev I.V."/>
            <person name="Debuchy R."/>
            <person name="Gladieux P."/>
            <person name="Thoren M.H."/>
            <person name="Johannesson H."/>
        </authorList>
    </citation>
    <scope>NUCLEOTIDE SEQUENCE</scope>
    <source>
        <strain evidence="2">CBS 892.96</strain>
    </source>
</reference>
<evidence type="ECO:0000313" key="3">
    <source>
        <dbReference type="Proteomes" id="UP001302321"/>
    </source>
</evidence>
<feature type="transmembrane region" description="Helical" evidence="1">
    <location>
        <begin position="52"/>
        <end position="68"/>
    </location>
</feature>
<proteinExistence type="predicted"/>
<keyword evidence="1" id="KW-1133">Transmembrane helix</keyword>
<accession>A0AAN6WGM9</accession>
<sequence>MIRKALLPHFLGTSSRLGGHSWVTTSLSCWLALLVCTLFLADTRRLGKDHTISFGMSCAIMCICWRNIEQWERYNGNMISFAFQKMNLLWYCCAQNAVLILPNLLPARAAL</sequence>
<reference evidence="2" key="1">
    <citation type="journal article" date="2023" name="Mol. Phylogenet. Evol.">
        <title>Genome-scale phylogeny and comparative genomics of the fungal order Sordariales.</title>
        <authorList>
            <person name="Hensen N."/>
            <person name="Bonometti L."/>
            <person name="Westerberg I."/>
            <person name="Brannstrom I.O."/>
            <person name="Guillou S."/>
            <person name="Cros-Aarteil S."/>
            <person name="Calhoun S."/>
            <person name="Haridas S."/>
            <person name="Kuo A."/>
            <person name="Mondo S."/>
            <person name="Pangilinan J."/>
            <person name="Riley R."/>
            <person name="LaButti K."/>
            <person name="Andreopoulos B."/>
            <person name="Lipzen A."/>
            <person name="Chen C."/>
            <person name="Yan M."/>
            <person name="Daum C."/>
            <person name="Ng V."/>
            <person name="Clum A."/>
            <person name="Steindorff A."/>
            <person name="Ohm R.A."/>
            <person name="Martin F."/>
            <person name="Silar P."/>
            <person name="Natvig D.O."/>
            <person name="Lalanne C."/>
            <person name="Gautier V."/>
            <person name="Ament-Velasquez S.L."/>
            <person name="Kruys A."/>
            <person name="Hutchinson M.I."/>
            <person name="Powell A.J."/>
            <person name="Barry K."/>
            <person name="Miller A.N."/>
            <person name="Grigoriev I.V."/>
            <person name="Debuchy R."/>
            <person name="Gladieux P."/>
            <person name="Hiltunen Thoren M."/>
            <person name="Johannesson H."/>
        </authorList>
    </citation>
    <scope>NUCLEOTIDE SEQUENCE</scope>
    <source>
        <strain evidence="2">CBS 892.96</strain>
    </source>
</reference>
<dbReference type="Proteomes" id="UP001302321">
    <property type="component" value="Unassembled WGS sequence"/>
</dbReference>
<organism evidence="2 3">
    <name type="scientific">Triangularia setosa</name>
    <dbReference type="NCBI Taxonomy" id="2587417"/>
    <lineage>
        <taxon>Eukaryota</taxon>
        <taxon>Fungi</taxon>
        <taxon>Dikarya</taxon>
        <taxon>Ascomycota</taxon>
        <taxon>Pezizomycotina</taxon>
        <taxon>Sordariomycetes</taxon>
        <taxon>Sordariomycetidae</taxon>
        <taxon>Sordariales</taxon>
        <taxon>Podosporaceae</taxon>
        <taxon>Triangularia</taxon>
    </lineage>
</organism>
<evidence type="ECO:0000313" key="2">
    <source>
        <dbReference type="EMBL" id="KAK4181333.1"/>
    </source>
</evidence>
<keyword evidence="1" id="KW-0812">Transmembrane</keyword>
<gene>
    <name evidence="2" type="ORF">QBC36DRAFT_107614</name>
</gene>
<dbReference type="AlphaFoldDB" id="A0AAN6WGM9"/>
<dbReference type="PROSITE" id="PS51257">
    <property type="entry name" value="PROKAR_LIPOPROTEIN"/>
    <property type="match status" value="1"/>
</dbReference>
<dbReference type="EMBL" id="MU866088">
    <property type="protein sequence ID" value="KAK4181333.1"/>
    <property type="molecule type" value="Genomic_DNA"/>
</dbReference>